<dbReference type="InterPro" id="IPR035906">
    <property type="entry name" value="MetI-like_sf"/>
</dbReference>
<dbReference type="CDD" id="cd06261">
    <property type="entry name" value="TM_PBP2"/>
    <property type="match status" value="2"/>
</dbReference>
<keyword evidence="3" id="KW-1003">Cell membrane</keyword>
<keyword evidence="5 8" id="KW-0812">Transmembrane</keyword>
<evidence type="ECO:0000256" key="4">
    <source>
        <dbReference type="ARBA" id="ARBA00022519"/>
    </source>
</evidence>
<feature type="transmembrane region" description="Helical" evidence="8">
    <location>
        <begin position="344"/>
        <end position="366"/>
    </location>
</feature>
<feature type="domain" description="ABC transmembrane type-1" evidence="9">
    <location>
        <begin position="308"/>
        <end position="500"/>
    </location>
</feature>
<feature type="transmembrane region" description="Helical" evidence="8">
    <location>
        <begin position="372"/>
        <end position="389"/>
    </location>
</feature>
<evidence type="ECO:0000256" key="5">
    <source>
        <dbReference type="ARBA" id="ARBA00022692"/>
    </source>
</evidence>
<dbReference type="Gene3D" id="1.10.3720.10">
    <property type="entry name" value="MetI-like"/>
    <property type="match status" value="2"/>
</dbReference>
<feature type="transmembrane region" description="Helical" evidence="8">
    <location>
        <begin position="75"/>
        <end position="93"/>
    </location>
</feature>
<evidence type="ECO:0000256" key="1">
    <source>
        <dbReference type="ARBA" id="ARBA00004429"/>
    </source>
</evidence>
<dbReference type="EMBL" id="JACIJB010000001">
    <property type="protein sequence ID" value="MBB5659827.1"/>
    <property type="molecule type" value="Genomic_DNA"/>
</dbReference>
<dbReference type="Proteomes" id="UP000548978">
    <property type="component" value="Unassembled WGS sequence"/>
</dbReference>
<evidence type="ECO:0000313" key="10">
    <source>
        <dbReference type="EMBL" id="MBB5659827.1"/>
    </source>
</evidence>
<feature type="transmembrane region" description="Helical" evidence="8">
    <location>
        <begin position="220"/>
        <end position="238"/>
    </location>
</feature>
<feature type="transmembrane region" description="Helical" evidence="8">
    <location>
        <begin position="311"/>
        <end position="332"/>
    </location>
</feature>
<proteinExistence type="inferred from homology"/>
<keyword evidence="7 8" id="KW-0472">Membrane</keyword>
<protein>
    <submittedName>
        <fullName evidence="10">Iron(III) transport system permease protein</fullName>
    </submittedName>
</protein>
<evidence type="ECO:0000256" key="3">
    <source>
        <dbReference type="ARBA" id="ARBA00022475"/>
    </source>
</evidence>
<comment type="caution">
    <text evidence="10">The sequence shown here is derived from an EMBL/GenBank/DDBJ whole genome shotgun (WGS) entry which is preliminary data.</text>
</comment>
<dbReference type="GO" id="GO:0005886">
    <property type="term" value="C:plasma membrane"/>
    <property type="evidence" value="ECO:0007669"/>
    <property type="project" value="UniProtKB-SubCell"/>
</dbReference>
<dbReference type="Pfam" id="PF00528">
    <property type="entry name" value="BPD_transp_1"/>
    <property type="match status" value="1"/>
</dbReference>
<dbReference type="AlphaFoldDB" id="A0A7W9E5Y4"/>
<feature type="transmembrane region" description="Helical" evidence="8">
    <location>
        <begin position="482"/>
        <end position="500"/>
    </location>
</feature>
<reference evidence="10 11" key="1">
    <citation type="submission" date="2020-08" db="EMBL/GenBank/DDBJ databases">
        <title>Genomic Encyclopedia of Type Strains, Phase IV (KMG-IV): sequencing the most valuable type-strain genomes for metagenomic binning, comparative biology and taxonomic classification.</title>
        <authorList>
            <person name="Goeker M."/>
        </authorList>
    </citation>
    <scope>NUCLEOTIDE SEQUENCE [LARGE SCALE GENOMIC DNA]</scope>
    <source>
        <strain evidence="10 11">DSM 24448</strain>
    </source>
</reference>
<feature type="transmembrane region" description="Helical" evidence="8">
    <location>
        <begin position="425"/>
        <end position="446"/>
    </location>
</feature>
<sequence length="512" mass="53668">MGLGAALVAILPLIGVVATALGDGQADIALSDLSRYALTSVALSAQVAVLTAVLGVTAAWLVVGHDFPGRRWLSWALALPLAAPAFALAYGYADLFDAAGDLRIWMRGTLGVDMPFEMRSLGGAGLILSLAFYPYVYLAMRAALLNQSSQAIEAARMLGASPARAFFQVALPMARPALAAGVALAVMETLADYGAVQFLGVQTLTTGVVRAWFVFGSVEAAARIALPLLAFAAVLMWIERMGRSGADHDSGRGRWRPLTLQPLPPVKAALATGFCLMLVGLGLVLPLGWMAHTMIDITPEWPRLIAAARHSVGLAVIAALVTVALAALLALGSTRHPLAARIASLGYATPGAVMAIGLLIPAAVLWRLVPGSVGGFGMGIALLIYAYAARLMAAAFEPIEAGLTRVTPSVVQASRMLGRSETGTAWAIQLPLARGALFTAALVVFVDVMKELPATLMLRPFNVDTLAVMADNYARDERLANAGWPTLLLVLLALPAVLWLTRKISTSRPGEP</sequence>
<keyword evidence="6 8" id="KW-1133">Transmembrane helix</keyword>
<organism evidence="10 11">
    <name type="scientific">Brevundimonas halotolerans</name>
    <dbReference type="NCBI Taxonomy" id="69670"/>
    <lineage>
        <taxon>Bacteria</taxon>
        <taxon>Pseudomonadati</taxon>
        <taxon>Pseudomonadota</taxon>
        <taxon>Alphaproteobacteria</taxon>
        <taxon>Caulobacterales</taxon>
        <taxon>Caulobacteraceae</taxon>
        <taxon>Brevundimonas</taxon>
    </lineage>
</organism>
<dbReference type="PANTHER" id="PTHR43357:SF3">
    <property type="entry name" value="FE(3+)-TRANSPORT SYSTEM PERMEASE PROTEIN FBPB 2"/>
    <property type="match status" value="1"/>
</dbReference>
<dbReference type="PANTHER" id="PTHR43357">
    <property type="entry name" value="INNER MEMBRANE ABC TRANSPORTER PERMEASE PROTEIN YDCV"/>
    <property type="match status" value="1"/>
</dbReference>
<gene>
    <name evidence="10" type="ORF">FHS65_000545</name>
</gene>
<evidence type="ECO:0000313" key="11">
    <source>
        <dbReference type="Proteomes" id="UP000548978"/>
    </source>
</evidence>
<evidence type="ECO:0000256" key="7">
    <source>
        <dbReference type="ARBA" id="ARBA00023136"/>
    </source>
</evidence>
<feature type="transmembrane region" description="Helical" evidence="8">
    <location>
        <begin position="121"/>
        <end position="144"/>
    </location>
</feature>
<dbReference type="GO" id="GO:0055085">
    <property type="term" value="P:transmembrane transport"/>
    <property type="evidence" value="ECO:0007669"/>
    <property type="project" value="InterPro"/>
</dbReference>
<dbReference type="InterPro" id="IPR000515">
    <property type="entry name" value="MetI-like"/>
</dbReference>
<feature type="domain" description="ABC transmembrane type-1" evidence="9">
    <location>
        <begin position="37"/>
        <end position="237"/>
    </location>
</feature>
<name>A0A7W9E5Y4_9CAUL</name>
<accession>A0A7W9E5Y4</accession>
<feature type="transmembrane region" description="Helical" evidence="8">
    <location>
        <begin position="38"/>
        <end position="63"/>
    </location>
</feature>
<feature type="transmembrane region" description="Helical" evidence="8">
    <location>
        <begin position="268"/>
        <end position="291"/>
    </location>
</feature>
<evidence type="ECO:0000256" key="8">
    <source>
        <dbReference type="RuleBase" id="RU363032"/>
    </source>
</evidence>
<dbReference type="SUPFAM" id="SSF161098">
    <property type="entry name" value="MetI-like"/>
    <property type="match status" value="2"/>
</dbReference>
<evidence type="ECO:0000256" key="2">
    <source>
        <dbReference type="ARBA" id="ARBA00022448"/>
    </source>
</evidence>
<keyword evidence="2 8" id="KW-0813">Transport</keyword>
<keyword evidence="11" id="KW-1185">Reference proteome</keyword>
<feature type="transmembrane region" description="Helical" evidence="8">
    <location>
        <begin position="165"/>
        <end position="187"/>
    </location>
</feature>
<dbReference type="PROSITE" id="PS50928">
    <property type="entry name" value="ABC_TM1"/>
    <property type="match status" value="2"/>
</dbReference>
<comment type="subcellular location">
    <subcellularLocation>
        <location evidence="1">Cell inner membrane</location>
        <topology evidence="1">Multi-pass membrane protein</topology>
    </subcellularLocation>
    <subcellularLocation>
        <location evidence="8">Cell membrane</location>
        <topology evidence="8">Multi-pass membrane protein</topology>
    </subcellularLocation>
</comment>
<keyword evidence="4" id="KW-0997">Cell inner membrane</keyword>
<comment type="similarity">
    <text evidence="8">Belongs to the binding-protein-dependent transport system permease family.</text>
</comment>
<evidence type="ECO:0000259" key="9">
    <source>
        <dbReference type="PROSITE" id="PS50928"/>
    </source>
</evidence>
<dbReference type="RefSeq" id="WP_164461916.1">
    <property type="nucleotide sequence ID" value="NZ_JACIJB010000001.1"/>
</dbReference>
<evidence type="ECO:0000256" key="6">
    <source>
        <dbReference type="ARBA" id="ARBA00022989"/>
    </source>
</evidence>